<dbReference type="SUPFAM" id="SSF103515">
    <property type="entry name" value="Autotransporter"/>
    <property type="match status" value="1"/>
</dbReference>
<keyword evidence="3" id="KW-1133">Transmembrane helix</keyword>
<accession>A0ABW9E559</accession>
<dbReference type="PANTHER" id="PTHR35037">
    <property type="entry name" value="C-TERMINAL REGION OF AIDA-LIKE PROTEIN"/>
    <property type="match status" value="1"/>
</dbReference>
<dbReference type="NCBIfam" id="TIGR02601">
    <property type="entry name" value="autotrns_rpt"/>
    <property type="match status" value="4"/>
</dbReference>
<dbReference type="InterPro" id="IPR011050">
    <property type="entry name" value="Pectin_lyase_fold/virulence"/>
</dbReference>
<dbReference type="NCBIfam" id="TIGR01414">
    <property type="entry name" value="autotrans_barl"/>
    <property type="match status" value="1"/>
</dbReference>
<dbReference type="PANTHER" id="PTHR35037:SF3">
    <property type="entry name" value="C-TERMINAL REGION OF AIDA-LIKE PROTEIN"/>
    <property type="match status" value="1"/>
</dbReference>
<dbReference type="CDD" id="cd01344">
    <property type="entry name" value="PL2_Passenger_AT"/>
    <property type="match status" value="1"/>
</dbReference>
<name>A0ABW9E559_9BURK</name>
<dbReference type="EMBL" id="JAQQCF010000068">
    <property type="protein sequence ID" value="MFM0642372.1"/>
    <property type="molecule type" value="Genomic_DNA"/>
</dbReference>
<feature type="compositionally biased region" description="Pro residues" evidence="2">
    <location>
        <begin position="1141"/>
        <end position="1157"/>
    </location>
</feature>
<dbReference type="InterPro" id="IPR005546">
    <property type="entry name" value="Autotransporte_beta"/>
</dbReference>
<dbReference type="SUPFAM" id="SSF51126">
    <property type="entry name" value="Pectin lyase-like"/>
    <property type="match status" value="3"/>
</dbReference>
<protein>
    <submittedName>
        <fullName evidence="5">Autotransporter outer membrane beta-barrel domain-containing protein</fullName>
    </submittedName>
</protein>
<comment type="caution">
    <text evidence="5">The sequence shown here is derived from an EMBL/GenBank/DDBJ whole genome shotgun (WGS) entry which is preliminary data.</text>
</comment>
<dbReference type="InterPro" id="IPR006315">
    <property type="entry name" value="OM_autotransptr_brl_dom"/>
</dbReference>
<dbReference type="Gene3D" id="2.160.20.20">
    <property type="match status" value="3"/>
</dbReference>
<dbReference type="Proteomes" id="UP001629432">
    <property type="component" value="Unassembled WGS sequence"/>
</dbReference>
<evidence type="ECO:0000256" key="3">
    <source>
        <dbReference type="SAM" id="Phobius"/>
    </source>
</evidence>
<gene>
    <name evidence="5" type="ORF">PQQ63_37450</name>
</gene>
<organism evidence="5 6">
    <name type="scientific">Paraburkholderia metrosideri</name>
    <dbReference type="NCBI Taxonomy" id="580937"/>
    <lineage>
        <taxon>Bacteria</taxon>
        <taxon>Pseudomonadati</taxon>
        <taxon>Pseudomonadota</taxon>
        <taxon>Betaproteobacteria</taxon>
        <taxon>Burkholderiales</taxon>
        <taxon>Burkholderiaceae</taxon>
        <taxon>Paraburkholderia</taxon>
    </lineage>
</organism>
<dbReference type="InterPro" id="IPR051551">
    <property type="entry name" value="Autotransporter_adhesion"/>
</dbReference>
<keyword evidence="6" id="KW-1185">Reference proteome</keyword>
<feature type="domain" description="Autotransporter" evidence="4">
    <location>
        <begin position="1220"/>
        <end position="1498"/>
    </location>
</feature>
<reference evidence="5 6" key="1">
    <citation type="journal article" date="2024" name="Chem. Sci.">
        <title>Discovery of megapolipeptins by genome mining of a Burkholderiales bacteria collection.</title>
        <authorList>
            <person name="Paulo B.S."/>
            <person name="Recchia M.J.J."/>
            <person name="Lee S."/>
            <person name="Fergusson C.H."/>
            <person name="Romanowski S.B."/>
            <person name="Hernandez A."/>
            <person name="Krull N."/>
            <person name="Liu D.Y."/>
            <person name="Cavanagh H."/>
            <person name="Bos A."/>
            <person name="Gray C.A."/>
            <person name="Murphy B.T."/>
            <person name="Linington R.G."/>
            <person name="Eustaquio A.S."/>
        </authorList>
    </citation>
    <scope>NUCLEOTIDE SEQUENCE [LARGE SCALE GENOMIC DNA]</scope>
    <source>
        <strain evidence="5 6">RL17-338-BIC-A</strain>
    </source>
</reference>
<dbReference type="InterPro" id="IPR012332">
    <property type="entry name" value="Autotransporter_pectin_lyase_C"/>
</dbReference>
<dbReference type="Pfam" id="PF12951">
    <property type="entry name" value="PATR"/>
    <property type="match status" value="6"/>
</dbReference>
<evidence type="ECO:0000259" key="4">
    <source>
        <dbReference type="PROSITE" id="PS51208"/>
    </source>
</evidence>
<feature type="region of interest" description="Disordered" evidence="2">
    <location>
        <begin position="1141"/>
        <end position="1174"/>
    </location>
</feature>
<dbReference type="PROSITE" id="PS51208">
    <property type="entry name" value="AUTOTRANSPORTER"/>
    <property type="match status" value="1"/>
</dbReference>
<dbReference type="InterPro" id="IPR043990">
    <property type="entry name" value="AC_1"/>
</dbReference>
<dbReference type="Gene3D" id="2.40.128.130">
    <property type="entry name" value="Autotransporter beta-domain"/>
    <property type="match status" value="1"/>
</dbReference>
<keyword evidence="3" id="KW-0472">Membrane</keyword>
<evidence type="ECO:0000256" key="2">
    <source>
        <dbReference type="SAM" id="MobiDB-lite"/>
    </source>
</evidence>
<sequence>MKNRIGCRSAQIHFATTRGQVALSHMTLRPLVAAIACLPISVFANCVTTGIAIVCDANAPNPWSSTVGTGPGMASGATATLNSGAQVVVGDLNAISLGRDNATITLNSGSLVQNHGTTVNGGLYGTGRDTIDLGNNSSLVVQQGATVESLGSAVDGESVGLVGTGNTVTNSGTISSASVARKVVFWSYAGSGVNTIVNNETGVLSANGNLIGVSGNGALIFINKGAINGNLVFGGGNDRLDLYTQGTVNGTFNGGGGTNVFNLYGTGVQSISGAIQNFQTLNKQETGTWTVNGAINGAAAVHVLDGTLVLNGSNAGFTGSATVDPIGTLQGNTGTLPPVVTDNGQVLFAQTADGTYAGLLQGTGSVTKQGAGTAILTGVNTYSGGTNLNQGLLQANADNALGAATGALTFNGGGLRFGNSFNLAAGRPITLNAGGGTFDTQGFSSTIAQDIGGGGPLTKTGTGTLTLTGAGNVGTTMINAGTLQLGNGGTSGSLIGNGAVTNNGTLAFNRSDKVFFGNAISGTGGVNQIGPGTTTVSGNNTYTGSTSVSAGGLYVNGDQSGATGATSVSNGATLGGAGTIGGNVTIGTGTLDPGGNDTAPATLTIKGDLGLGAGSVLNYRFGRADVPGGPLNDLTSVGGNLTLDGTLNVTTSSGGSFGPGVYRVINYGGTLTDNGLTIGTIPSSTFLVQTGVANQVNLINTAGLTLNYWDGDAGLKNNTAVNGGDGTWQNASANTNWTDSGGVVNAPYADRSFAVFEATPGTVTVDDGPGKVSVAGMQFASNGYVVQGDPVILAGTTDDPAHSIVRVGDGTTAGAVDTATINSVLTGTSGLVKSDLGTLVLGGANTYSGGTTINGGVLQVTSDANLGDAAGALGFDGGTLRSTADMNSNRAVTLDAGGGALAPNAGTTLTLGSAIGGAGALTQNGAGITVLTADNPYSGGTHVAAGTLAVGDATHTDAALSGGGPTMVASGATLGGYGSVTGNVTNTGTISIANALPQFGGEGSGSFTINGQLINAGLAQIGGSQTVGNTLTVNSYTGQNGRLGLNTYLGVDGSASDRLVINGGTATGTSALKITNVGGPGAQTLSNGIQVIQMASGATSETTAFTLAAPVKSGAYEYYLAKGGVTDGSAENWYLRNTVAPQPPAAVTPPGSPPPEQNVPAAAAGTPQLPAAPAAGSGPIPLYRPEVPVYAEIPTVARQLGILQVDSFHDRQGEQSLLTEGGKLPAAWGRVWGGHSVMSQSGDVNPQFDGSVVGMQAGHDIYADTSASGHRNHYGFFVGFARATGDVSGFALGTPNFNAGHLAVNAYSLGGYWTHTGPGGWYTDAVLMGSSLVVDPVSRDGINTTTHGNAITGSVEGGLPIPIGYNLTLEPQAQLIWQHLSINDLNDGISNVAFNNGNTFLGRIGVRLAGSYDAVVTTWQPYLRLNVLRSFGSNDKATFGGVTPIGTGIGQTAAQIGGGVVAKLSKQGSAFATVSYVTNLGGEHQRTITGNAGVRWGW</sequence>
<dbReference type="RefSeq" id="WP_408340981.1">
    <property type="nucleotide sequence ID" value="NZ_JAQQCF010000068.1"/>
</dbReference>
<dbReference type="SMART" id="SM00869">
    <property type="entry name" value="Autotransporter"/>
    <property type="match status" value="1"/>
</dbReference>
<dbReference type="Pfam" id="PF03797">
    <property type="entry name" value="Autotransporter"/>
    <property type="match status" value="1"/>
</dbReference>
<dbReference type="Pfam" id="PF18883">
    <property type="entry name" value="AC_1"/>
    <property type="match status" value="1"/>
</dbReference>
<feature type="transmembrane region" description="Helical" evidence="3">
    <location>
        <begin position="31"/>
        <end position="54"/>
    </location>
</feature>
<keyword evidence="1" id="KW-0732">Signal</keyword>
<keyword evidence="3" id="KW-0812">Transmembrane</keyword>
<dbReference type="InterPro" id="IPR036709">
    <property type="entry name" value="Autotransporte_beta_dom_sf"/>
</dbReference>
<feature type="compositionally biased region" description="Low complexity" evidence="2">
    <location>
        <begin position="1160"/>
        <end position="1174"/>
    </location>
</feature>
<evidence type="ECO:0000313" key="6">
    <source>
        <dbReference type="Proteomes" id="UP001629432"/>
    </source>
</evidence>
<proteinExistence type="predicted"/>
<evidence type="ECO:0000313" key="5">
    <source>
        <dbReference type="EMBL" id="MFM0642372.1"/>
    </source>
</evidence>
<evidence type="ECO:0000256" key="1">
    <source>
        <dbReference type="ARBA" id="ARBA00022729"/>
    </source>
</evidence>
<dbReference type="InterPro" id="IPR013425">
    <property type="entry name" value="Autotrns_rpt"/>
</dbReference>